<protein>
    <submittedName>
        <fullName evidence="3">BNR/Asp-box repeat domain protein</fullName>
    </submittedName>
</protein>
<dbReference type="PANTHER" id="PTHR43739">
    <property type="entry name" value="XYLOGLUCANASE (EUROFUNG)"/>
    <property type="match status" value="1"/>
</dbReference>
<dbReference type="eggNOG" id="COG4447">
    <property type="taxonomic scope" value="Bacteria"/>
</dbReference>
<dbReference type="InterPro" id="IPR015943">
    <property type="entry name" value="WD40/YVTN_repeat-like_dom_sf"/>
</dbReference>
<gene>
    <name evidence="3" type="ORF">M23134_08466</name>
</gene>
<name>A2A0N1_MICM2</name>
<dbReference type="Proteomes" id="UP000004095">
    <property type="component" value="Unassembled WGS sequence"/>
</dbReference>
<dbReference type="SUPFAM" id="SSF110296">
    <property type="entry name" value="Oligoxyloglucan reducing end-specific cellobiohydrolase"/>
    <property type="match status" value="1"/>
</dbReference>
<feature type="non-terminal residue" evidence="3">
    <location>
        <position position="325"/>
    </location>
</feature>
<dbReference type="GO" id="GO:0010411">
    <property type="term" value="P:xyloglucan metabolic process"/>
    <property type="evidence" value="ECO:0007669"/>
    <property type="project" value="TreeGrafter"/>
</dbReference>
<dbReference type="Gene3D" id="2.130.10.10">
    <property type="entry name" value="YVTN repeat-like/Quinoprotein amine dehydrogenase"/>
    <property type="match status" value="2"/>
</dbReference>
<keyword evidence="1" id="KW-0677">Repeat</keyword>
<proteinExistence type="predicted"/>
<reference evidence="3 4" key="1">
    <citation type="submission" date="2007-01" db="EMBL/GenBank/DDBJ databases">
        <authorList>
            <person name="Haygood M."/>
            <person name="Podell S."/>
            <person name="Anderson C."/>
            <person name="Hopkinson B."/>
            <person name="Roe K."/>
            <person name="Barbeau K."/>
            <person name="Gaasterland T."/>
            <person name="Ferriera S."/>
            <person name="Johnson J."/>
            <person name="Kravitz S."/>
            <person name="Beeson K."/>
            <person name="Sutton G."/>
            <person name="Rogers Y.-H."/>
            <person name="Friedman R."/>
            <person name="Frazier M."/>
            <person name="Venter J.C."/>
        </authorList>
    </citation>
    <scope>NUCLEOTIDE SEQUENCE [LARGE SCALE GENOMIC DNA]</scope>
    <source>
        <strain evidence="3 4">ATCC 23134</strain>
    </source>
</reference>
<evidence type="ECO:0000256" key="1">
    <source>
        <dbReference type="ARBA" id="ARBA00022737"/>
    </source>
</evidence>
<evidence type="ECO:0000313" key="4">
    <source>
        <dbReference type="Proteomes" id="UP000004095"/>
    </source>
</evidence>
<dbReference type="PANTHER" id="PTHR43739:SF5">
    <property type="entry name" value="EXO-ALPHA-SIALIDASE"/>
    <property type="match status" value="1"/>
</dbReference>
<dbReference type="CDD" id="cd15482">
    <property type="entry name" value="Sialidase_non-viral"/>
    <property type="match status" value="2"/>
</dbReference>
<dbReference type="Pfam" id="PF15902">
    <property type="entry name" value="Sortilin-Vps10"/>
    <property type="match status" value="1"/>
</dbReference>
<sequence>MVKLFIWMKKNIYYYLLTMLLGWLALPSLAQNPQLKSSTVARMKFRNIGPATFSGRIIDLAVNPGNFSQYYLATAGGGIWKTNNAGTTFQPIFDHQGSSSIGCITLDPNNANVVWVGTGENNAQRSIAYGDGVYKSTDGGKTWKNMGLKKSEHIGKIIVDPRNSNVVYVAAQGPLWSIGGERGLYKTEDGGKTWKKILDISDKTGVSDLVIDPTNPDVLYATAWQRFRTVFSMLSGGPESGIHKSTDGGKTWRKIQNGIPGGDLGRIALAVSPVNPAYVYAIVEGMPANRGFYRSVNNGESWQKMSGYNTSGNYYQEIYCHPTEL</sequence>
<organism evidence="3 4">
    <name type="scientific">Microscilla marina ATCC 23134</name>
    <dbReference type="NCBI Taxonomy" id="313606"/>
    <lineage>
        <taxon>Bacteria</taxon>
        <taxon>Pseudomonadati</taxon>
        <taxon>Bacteroidota</taxon>
        <taxon>Cytophagia</taxon>
        <taxon>Cytophagales</taxon>
        <taxon>Microscillaceae</taxon>
        <taxon>Microscilla</taxon>
    </lineage>
</organism>
<keyword evidence="4" id="KW-1185">Reference proteome</keyword>
<feature type="domain" description="Sortilin N-terminal" evidence="2">
    <location>
        <begin position="133"/>
        <end position="258"/>
    </location>
</feature>
<comment type="caution">
    <text evidence="3">The sequence shown here is derived from an EMBL/GenBank/DDBJ whole genome shotgun (WGS) entry which is preliminary data.</text>
</comment>
<evidence type="ECO:0000313" key="3">
    <source>
        <dbReference type="EMBL" id="EAY23808.1"/>
    </source>
</evidence>
<dbReference type="EMBL" id="AAWS01000122">
    <property type="protein sequence ID" value="EAY23808.1"/>
    <property type="molecule type" value="Genomic_DNA"/>
</dbReference>
<dbReference type="InterPro" id="IPR052025">
    <property type="entry name" value="Xyloglucanase_GH74"/>
</dbReference>
<evidence type="ECO:0000259" key="2">
    <source>
        <dbReference type="Pfam" id="PF15902"/>
    </source>
</evidence>
<dbReference type="AlphaFoldDB" id="A2A0N1"/>
<dbReference type="InterPro" id="IPR031778">
    <property type="entry name" value="Sortilin_N"/>
</dbReference>
<accession>A2A0N1</accession>